<dbReference type="SUPFAM" id="SSF159888">
    <property type="entry name" value="YdhG-like"/>
    <property type="match status" value="1"/>
</dbReference>
<dbReference type="EMBL" id="JBIGIB010000005">
    <property type="protein sequence ID" value="MFG6468299.1"/>
    <property type="molecule type" value="Genomic_DNA"/>
</dbReference>
<evidence type="ECO:0000313" key="3">
    <source>
        <dbReference type="Proteomes" id="UP001606303"/>
    </source>
</evidence>
<proteinExistence type="predicted"/>
<protein>
    <submittedName>
        <fullName evidence="2">DUF1801 domain-containing protein</fullName>
    </submittedName>
</protein>
<dbReference type="Pfam" id="PF08818">
    <property type="entry name" value="DUF1801"/>
    <property type="match status" value="1"/>
</dbReference>
<keyword evidence="3" id="KW-1185">Reference proteome</keyword>
<dbReference type="InterPro" id="IPR014922">
    <property type="entry name" value="YdhG-like"/>
</dbReference>
<name>A0ABW7H246_9BURK</name>
<gene>
    <name evidence="2" type="ORF">ACG01O_16855</name>
</gene>
<reference evidence="2 3" key="1">
    <citation type="submission" date="2024-08" db="EMBL/GenBank/DDBJ databases">
        <authorList>
            <person name="Lu H."/>
        </authorList>
    </citation>
    <scope>NUCLEOTIDE SEQUENCE [LARGE SCALE GENOMIC DNA]</scope>
    <source>
        <strain evidence="2 3">BYS87W</strain>
    </source>
</reference>
<evidence type="ECO:0000313" key="2">
    <source>
        <dbReference type="EMBL" id="MFG6468299.1"/>
    </source>
</evidence>
<evidence type="ECO:0000259" key="1">
    <source>
        <dbReference type="Pfam" id="PF08818"/>
    </source>
</evidence>
<organism evidence="2 3">
    <name type="scientific">Pelomonas baiyunensis</name>
    <dbReference type="NCBI Taxonomy" id="3299026"/>
    <lineage>
        <taxon>Bacteria</taxon>
        <taxon>Pseudomonadati</taxon>
        <taxon>Pseudomonadota</taxon>
        <taxon>Betaproteobacteria</taxon>
        <taxon>Burkholderiales</taxon>
        <taxon>Sphaerotilaceae</taxon>
        <taxon>Roseateles</taxon>
    </lineage>
</organism>
<feature type="domain" description="YdhG-like" evidence="1">
    <location>
        <begin position="26"/>
        <end position="130"/>
    </location>
</feature>
<accession>A0ABW7H246</accession>
<dbReference type="Proteomes" id="UP001606303">
    <property type="component" value="Unassembled WGS sequence"/>
</dbReference>
<dbReference type="RefSeq" id="WP_394386376.1">
    <property type="nucleotide sequence ID" value="NZ_JBIGIB010000005.1"/>
</dbReference>
<sequence length="135" mass="14394">MAAANKTQPTPASVHAHLAALDDPARRQDCEALAQLMARATGEPAQMWGSSIVGFGRLHYRYDSGREGETCRVGFASRKGDISLYGLHAAPDHAELLARLGRHKTGKGCLYLRRLSDVDLAVLEALVASAARAAA</sequence>
<comment type="caution">
    <text evidence="2">The sequence shown here is derived from an EMBL/GenBank/DDBJ whole genome shotgun (WGS) entry which is preliminary data.</text>
</comment>